<gene>
    <name evidence="9" type="ORF">OXH55_11030</name>
</gene>
<keyword evidence="2" id="KW-0805">Transcription regulation</keyword>
<comment type="similarity">
    <text evidence="1">Belongs to the sigma-70 factor family. ECF subfamily.</text>
</comment>
<evidence type="ECO:0000313" key="10">
    <source>
        <dbReference type="Proteomes" id="UP001079657"/>
    </source>
</evidence>
<dbReference type="NCBIfam" id="TIGR02937">
    <property type="entry name" value="sigma70-ECF"/>
    <property type="match status" value="1"/>
</dbReference>
<dbReference type="PANTHER" id="PTHR43133:SF8">
    <property type="entry name" value="RNA POLYMERASE SIGMA FACTOR HI_1459-RELATED"/>
    <property type="match status" value="1"/>
</dbReference>
<dbReference type="Gene3D" id="1.10.1740.10">
    <property type="match status" value="1"/>
</dbReference>
<feature type="domain" description="RNA polymerase sigma factor 70 region 4 type 2" evidence="8">
    <location>
        <begin position="120"/>
        <end position="172"/>
    </location>
</feature>
<feature type="coiled-coil region" evidence="6">
    <location>
        <begin position="108"/>
        <end position="135"/>
    </location>
</feature>
<dbReference type="Proteomes" id="UP001079657">
    <property type="component" value="Unassembled WGS sequence"/>
</dbReference>
<dbReference type="EMBL" id="JAPQES010000003">
    <property type="protein sequence ID" value="MCY6371168.1"/>
    <property type="molecule type" value="Genomic_DNA"/>
</dbReference>
<accession>A0ABT4CQ29</accession>
<name>A0ABT4CQ29_9CLOT</name>
<reference evidence="9" key="1">
    <citation type="submission" date="2022-12" db="EMBL/GenBank/DDBJ databases">
        <authorList>
            <person name="Wang J."/>
        </authorList>
    </citation>
    <scope>NUCLEOTIDE SEQUENCE</scope>
    <source>
        <strain evidence="9">HY-42-06</strain>
    </source>
</reference>
<dbReference type="Gene3D" id="1.10.10.10">
    <property type="entry name" value="Winged helix-like DNA-binding domain superfamily/Winged helix DNA-binding domain"/>
    <property type="match status" value="1"/>
</dbReference>
<comment type="caution">
    <text evidence="9">The sequence shown here is derived from an EMBL/GenBank/DDBJ whole genome shotgun (WGS) entry which is preliminary data.</text>
</comment>
<evidence type="ECO:0000259" key="7">
    <source>
        <dbReference type="Pfam" id="PF04542"/>
    </source>
</evidence>
<dbReference type="InterPro" id="IPR039425">
    <property type="entry name" value="RNA_pol_sigma-70-like"/>
</dbReference>
<keyword evidence="10" id="KW-1185">Reference proteome</keyword>
<keyword evidence="4" id="KW-0238">DNA-binding</keyword>
<evidence type="ECO:0000256" key="6">
    <source>
        <dbReference type="SAM" id="Coils"/>
    </source>
</evidence>
<dbReference type="PANTHER" id="PTHR43133">
    <property type="entry name" value="RNA POLYMERASE ECF-TYPE SIGMA FACTO"/>
    <property type="match status" value="1"/>
</dbReference>
<dbReference type="Pfam" id="PF08281">
    <property type="entry name" value="Sigma70_r4_2"/>
    <property type="match status" value="1"/>
</dbReference>
<organism evidence="9 10">
    <name type="scientific">Clostridium ganghwense</name>
    <dbReference type="NCBI Taxonomy" id="312089"/>
    <lineage>
        <taxon>Bacteria</taxon>
        <taxon>Bacillati</taxon>
        <taxon>Bacillota</taxon>
        <taxon>Clostridia</taxon>
        <taxon>Eubacteriales</taxon>
        <taxon>Clostridiaceae</taxon>
        <taxon>Clostridium</taxon>
    </lineage>
</organism>
<keyword evidence="5" id="KW-0804">Transcription</keyword>
<dbReference type="RefSeq" id="WP_268050028.1">
    <property type="nucleotide sequence ID" value="NZ_JAPQES010000003.1"/>
</dbReference>
<evidence type="ECO:0000256" key="3">
    <source>
        <dbReference type="ARBA" id="ARBA00023082"/>
    </source>
</evidence>
<sequence>MNDELIEGLKKQDIKYLNKFIKKYGNLIYGVINGILDKSHEKELIDECFDDILLNIWYNIDCYDCKKANFTSWLISVSKFKAIDYKRKSNKTYNLCNISDLNLEDKNRVDEELKLEEQSKELMDLISELHEKDREIFIRKYLNEESIENISKSLKIPKENIYNRLSRGRKKLKSLMEGRAYER</sequence>
<dbReference type="SUPFAM" id="SSF88946">
    <property type="entry name" value="Sigma2 domain of RNA polymerase sigma factors"/>
    <property type="match status" value="1"/>
</dbReference>
<dbReference type="SUPFAM" id="SSF88659">
    <property type="entry name" value="Sigma3 and sigma4 domains of RNA polymerase sigma factors"/>
    <property type="match status" value="1"/>
</dbReference>
<proteinExistence type="inferred from homology"/>
<feature type="domain" description="RNA polymerase sigma-70 region 2" evidence="7">
    <location>
        <begin position="21"/>
        <end position="91"/>
    </location>
</feature>
<dbReference type="InterPro" id="IPR013249">
    <property type="entry name" value="RNA_pol_sigma70_r4_t2"/>
</dbReference>
<evidence type="ECO:0000313" key="9">
    <source>
        <dbReference type="EMBL" id="MCY6371168.1"/>
    </source>
</evidence>
<evidence type="ECO:0000256" key="2">
    <source>
        <dbReference type="ARBA" id="ARBA00023015"/>
    </source>
</evidence>
<keyword evidence="6" id="KW-0175">Coiled coil</keyword>
<evidence type="ECO:0000259" key="8">
    <source>
        <dbReference type="Pfam" id="PF08281"/>
    </source>
</evidence>
<keyword evidence="3" id="KW-0731">Sigma factor</keyword>
<dbReference type="InterPro" id="IPR014284">
    <property type="entry name" value="RNA_pol_sigma-70_dom"/>
</dbReference>
<dbReference type="InterPro" id="IPR007627">
    <property type="entry name" value="RNA_pol_sigma70_r2"/>
</dbReference>
<dbReference type="InterPro" id="IPR036388">
    <property type="entry name" value="WH-like_DNA-bd_sf"/>
</dbReference>
<evidence type="ECO:0000256" key="5">
    <source>
        <dbReference type="ARBA" id="ARBA00023163"/>
    </source>
</evidence>
<dbReference type="Pfam" id="PF04542">
    <property type="entry name" value="Sigma70_r2"/>
    <property type="match status" value="1"/>
</dbReference>
<dbReference type="CDD" id="cd06171">
    <property type="entry name" value="Sigma70_r4"/>
    <property type="match status" value="1"/>
</dbReference>
<dbReference type="InterPro" id="IPR013325">
    <property type="entry name" value="RNA_pol_sigma_r2"/>
</dbReference>
<evidence type="ECO:0000256" key="1">
    <source>
        <dbReference type="ARBA" id="ARBA00010641"/>
    </source>
</evidence>
<dbReference type="InterPro" id="IPR013324">
    <property type="entry name" value="RNA_pol_sigma_r3/r4-like"/>
</dbReference>
<protein>
    <submittedName>
        <fullName evidence="9">Sigma-70 family RNA polymerase sigma factor</fullName>
    </submittedName>
</protein>
<evidence type="ECO:0000256" key="4">
    <source>
        <dbReference type="ARBA" id="ARBA00023125"/>
    </source>
</evidence>